<evidence type="ECO:0000256" key="2">
    <source>
        <dbReference type="ARBA" id="ARBA00022490"/>
    </source>
</evidence>
<proteinExistence type="inferred from homology"/>
<comment type="subcellular location">
    <subcellularLocation>
        <location evidence="1 3">Cytoplasm</location>
    </subcellularLocation>
</comment>
<dbReference type="InterPro" id="IPR002478">
    <property type="entry name" value="PUA"/>
</dbReference>
<gene>
    <name evidence="5" type="ORF">BASA50_004095</name>
</gene>
<evidence type="ECO:0000259" key="4">
    <source>
        <dbReference type="SMART" id="SM00359"/>
    </source>
</evidence>
<reference evidence="5 6" key="1">
    <citation type="submission" date="2021-02" db="EMBL/GenBank/DDBJ databases">
        <title>Variation within the Batrachochytrium salamandrivorans European outbreak.</title>
        <authorList>
            <person name="Kelly M."/>
            <person name="Pasmans F."/>
            <person name="Shea T.P."/>
            <person name="Munoz J.F."/>
            <person name="Carranza S."/>
            <person name="Cuomo C.A."/>
            <person name="Martel A."/>
        </authorList>
    </citation>
    <scope>NUCLEOTIDE SEQUENCE [LARGE SCALE GENOMIC DNA]</scope>
    <source>
        <strain evidence="5 6">AMFP18/2</strain>
    </source>
</reference>
<name>A0ABQ8FJF8_9FUNG</name>
<dbReference type="SMART" id="SM00359">
    <property type="entry name" value="PUA"/>
    <property type="match status" value="1"/>
</dbReference>
<dbReference type="InterPro" id="IPR004521">
    <property type="entry name" value="Uncharacterised_CHP00451"/>
</dbReference>
<dbReference type="InterPro" id="IPR016437">
    <property type="entry name" value="MCT-1/Tma20"/>
</dbReference>
<evidence type="ECO:0000256" key="1">
    <source>
        <dbReference type="ARBA" id="ARBA00004496"/>
    </source>
</evidence>
<accession>A0ABQ8FJF8</accession>
<dbReference type="Gene3D" id="3.10.400.20">
    <property type="match status" value="1"/>
</dbReference>
<dbReference type="NCBIfam" id="TIGR00451">
    <property type="entry name" value="unchar_dom_2"/>
    <property type="match status" value="1"/>
</dbReference>
<feature type="domain" description="PUA" evidence="4">
    <location>
        <begin position="93"/>
        <end position="173"/>
    </location>
</feature>
<dbReference type="InterPro" id="IPR041366">
    <property type="entry name" value="Pre-PUA"/>
</dbReference>
<comment type="similarity">
    <text evidence="3">Belongs to the TMA20 family.</text>
</comment>
<dbReference type="CDD" id="cd11609">
    <property type="entry name" value="MCT1_N"/>
    <property type="match status" value="1"/>
</dbReference>
<dbReference type="EMBL" id="JAFCIX010000125">
    <property type="protein sequence ID" value="KAH6597940.1"/>
    <property type="molecule type" value="Genomic_DNA"/>
</dbReference>
<sequence>MFKKFSVKEDIAGQTKVKNSVQRNFRIKIVEQFPLLEPHIDELIPKKDPVFLVKCLDRVNIISVNDKFLFFNSFDGPFFPSLYILHKYPDILPKIQVDRGAIKFVLKAADIMCPGVTSPGGQLPSENLPVDSVVAIYAEGKQHAVAVGMTKMTTDDMKKINKGVGIINAHFLNDGLWKSPH</sequence>
<evidence type="ECO:0000313" key="5">
    <source>
        <dbReference type="EMBL" id="KAH6597940.1"/>
    </source>
</evidence>
<dbReference type="PIRSF" id="PIRSF005067">
    <property type="entry name" value="Tma_RNA-bind_prd"/>
    <property type="match status" value="1"/>
</dbReference>
<keyword evidence="2 3" id="KW-0963">Cytoplasm</keyword>
<dbReference type="Proteomes" id="UP001648503">
    <property type="component" value="Unassembled WGS sequence"/>
</dbReference>
<evidence type="ECO:0000313" key="6">
    <source>
        <dbReference type="Proteomes" id="UP001648503"/>
    </source>
</evidence>
<dbReference type="PANTHER" id="PTHR22798">
    <property type="entry name" value="MCT-1 PROTEIN"/>
    <property type="match status" value="1"/>
</dbReference>
<dbReference type="Pfam" id="PF17832">
    <property type="entry name" value="Pre-PUA"/>
    <property type="match status" value="1"/>
</dbReference>
<keyword evidence="6" id="KW-1185">Reference proteome</keyword>
<dbReference type="PANTHER" id="PTHR22798:SF0">
    <property type="entry name" value="MALIGNANT T-CELL-AMPLIFIED SEQUENCE 1"/>
    <property type="match status" value="1"/>
</dbReference>
<dbReference type="Pfam" id="PF01472">
    <property type="entry name" value="PUA"/>
    <property type="match status" value="1"/>
</dbReference>
<comment type="caution">
    <text evidence="5">The sequence shown here is derived from an EMBL/GenBank/DDBJ whole genome shotgun (WGS) entry which is preliminary data.</text>
</comment>
<organism evidence="5 6">
    <name type="scientific">Batrachochytrium salamandrivorans</name>
    <dbReference type="NCBI Taxonomy" id="1357716"/>
    <lineage>
        <taxon>Eukaryota</taxon>
        <taxon>Fungi</taxon>
        <taxon>Fungi incertae sedis</taxon>
        <taxon>Chytridiomycota</taxon>
        <taxon>Chytridiomycota incertae sedis</taxon>
        <taxon>Chytridiomycetes</taxon>
        <taxon>Rhizophydiales</taxon>
        <taxon>Rhizophydiales incertae sedis</taxon>
        <taxon>Batrachochytrium</taxon>
    </lineage>
</organism>
<dbReference type="InterPro" id="IPR015947">
    <property type="entry name" value="PUA-like_sf"/>
</dbReference>
<evidence type="ECO:0000256" key="3">
    <source>
        <dbReference type="PIRNR" id="PIRNR005067"/>
    </source>
</evidence>
<dbReference type="PROSITE" id="PS50890">
    <property type="entry name" value="PUA"/>
    <property type="match status" value="1"/>
</dbReference>
<dbReference type="SUPFAM" id="SSF88697">
    <property type="entry name" value="PUA domain-like"/>
    <property type="match status" value="1"/>
</dbReference>
<protein>
    <recommendedName>
        <fullName evidence="3">Translation machinery-associated protein 20</fullName>
    </recommendedName>
</protein>
<dbReference type="CDD" id="cd21155">
    <property type="entry name" value="PUA_MCTS-1-like"/>
    <property type="match status" value="1"/>
</dbReference>
<comment type="function">
    <text evidence="3">Involved in translation.</text>
</comment>